<dbReference type="Pfam" id="PF08659">
    <property type="entry name" value="KR"/>
    <property type="match status" value="1"/>
</dbReference>
<dbReference type="RefSeq" id="WP_080888227.1">
    <property type="nucleotide sequence ID" value="NZ_LT828648.1"/>
</dbReference>
<dbReference type="InterPro" id="IPR020806">
    <property type="entry name" value="PKS_PP-bd"/>
</dbReference>
<dbReference type="OrthoDB" id="499075at2"/>
<dbReference type="GO" id="GO:0031177">
    <property type="term" value="F:phosphopantetheine binding"/>
    <property type="evidence" value="ECO:0007669"/>
    <property type="project" value="InterPro"/>
</dbReference>
<keyword evidence="6" id="KW-0511">Multifunctional enzyme</keyword>
<dbReference type="GO" id="GO:0005737">
    <property type="term" value="C:cytoplasm"/>
    <property type="evidence" value="ECO:0007669"/>
    <property type="project" value="TreeGrafter"/>
</dbReference>
<dbReference type="InterPro" id="IPR014043">
    <property type="entry name" value="Acyl_transferase_dom"/>
</dbReference>
<dbReference type="Pfam" id="PF00698">
    <property type="entry name" value="Acyl_transf_1"/>
    <property type="match status" value="1"/>
</dbReference>
<dbReference type="InterPro" id="IPR020841">
    <property type="entry name" value="PKS_Beta-ketoAc_synthase_dom"/>
</dbReference>
<organism evidence="9 10">
    <name type="scientific">Nitrospira japonica</name>
    <dbReference type="NCBI Taxonomy" id="1325564"/>
    <lineage>
        <taxon>Bacteria</taxon>
        <taxon>Pseudomonadati</taxon>
        <taxon>Nitrospirota</taxon>
        <taxon>Nitrospiria</taxon>
        <taxon>Nitrospirales</taxon>
        <taxon>Nitrospiraceae</taxon>
        <taxon>Nitrospira</taxon>
    </lineage>
</organism>
<dbReference type="GO" id="GO:0006633">
    <property type="term" value="P:fatty acid biosynthetic process"/>
    <property type="evidence" value="ECO:0007669"/>
    <property type="project" value="InterPro"/>
</dbReference>
<dbReference type="InterPro" id="IPR014031">
    <property type="entry name" value="Ketoacyl_synth_C"/>
</dbReference>
<dbReference type="KEGG" id="nja:NSJP_3908"/>
<dbReference type="SUPFAM" id="SSF51735">
    <property type="entry name" value="NAD(P)-binding Rossmann-fold domains"/>
    <property type="match status" value="2"/>
</dbReference>
<dbReference type="Gene3D" id="3.30.70.3290">
    <property type="match status" value="1"/>
</dbReference>
<dbReference type="PROSITE" id="PS50075">
    <property type="entry name" value="CARRIER"/>
    <property type="match status" value="1"/>
</dbReference>
<evidence type="ECO:0000256" key="1">
    <source>
        <dbReference type="ARBA" id="ARBA00022450"/>
    </source>
</evidence>
<dbReference type="InterPro" id="IPR036291">
    <property type="entry name" value="NAD(P)-bd_dom_sf"/>
</dbReference>
<dbReference type="Gene3D" id="3.40.47.10">
    <property type="match status" value="1"/>
</dbReference>
<dbReference type="InterPro" id="IPR009081">
    <property type="entry name" value="PP-bd_ACP"/>
</dbReference>
<keyword evidence="2" id="KW-0597">Phosphoprotein</keyword>
<evidence type="ECO:0000256" key="6">
    <source>
        <dbReference type="ARBA" id="ARBA00023268"/>
    </source>
</evidence>
<dbReference type="Pfam" id="PF00550">
    <property type="entry name" value="PP-binding"/>
    <property type="match status" value="1"/>
</dbReference>
<dbReference type="GO" id="GO:0005886">
    <property type="term" value="C:plasma membrane"/>
    <property type="evidence" value="ECO:0007669"/>
    <property type="project" value="TreeGrafter"/>
</dbReference>
<name>A0A1W1IAR6_9BACT</name>
<protein>
    <submittedName>
        <fullName evidence="9">Putative Polyketide synthase</fullName>
    </submittedName>
</protein>
<dbReference type="InterPro" id="IPR013968">
    <property type="entry name" value="PKS_KR"/>
</dbReference>
<dbReference type="InterPro" id="IPR014030">
    <property type="entry name" value="Ketoacyl_synth_N"/>
</dbReference>
<keyword evidence="4" id="KW-0276">Fatty acid metabolism</keyword>
<dbReference type="InterPro" id="IPR036736">
    <property type="entry name" value="ACP-like_sf"/>
</dbReference>
<gene>
    <name evidence="9" type="ORF">NSJP_3908</name>
</gene>
<dbReference type="CDD" id="cd00833">
    <property type="entry name" value="PKS"/>
    <property type="match status" value="1"/>
</dbReference>
<dbReference type="Pfam" id="PF21394">
    <property type="entry name" value="Beta-ketacyl_N"/>
    <property type="match status" value="1"/>
</dbReference>
<dbReference type="PROSITE" id="PS00606">
    <property type="entry name" value="KS3_1"/>
    <property type="match status" value="1"/>
</dbReference>
<dbReference type="PROSITE" id="PS52004">
    <property type="entry name" value="KS3_2"/>
    <property type="match status" value="1"/>
</dbReference>
<dbReference type="GO" id="GO:0071770">
    <property type="term" value="P:DIM/DIP cell wall layer assembly"/>
    <property type="evidence" value="ECO:0007669"/>
    <property type="project" value="TreeGrafter"/>
</dbReference>
<evidence type="ECO:0000259" key="8">
    <source>
        <dbReference type="PROSITE" id="PS52004"/>
    </source>
</evidence>
<dbReference type="SMART" id="SM00825">
    <property type="entry name" value="PKS_KS"/>
    <property type="match status" value="1"/>
</dbReference>
<dbReference type="InterPro" id="IPR016036">
    <property type="entry name" value="Malonyl_transacylase_ACP-bd"/>
</dbReference>
<reference evidence="9 10" key="1">
    <citation type="submission" date="2017-03" db="EMBL/GenBank/DDBJ databases">
        <authorList>
            <person name="Afonso C.L."/>
            <person name="Miller P.J."/>
            <person name="Scott M.A."/>
            <person name="Spackman E."/>
            <person name="Goraichik I."/>
            <person name="Dimitrov K.M."/>
            <person name="Suarez D.L."/>
            <person name="Swayne D.E."/>
        </authorList>
    </citation>
    <scope>NUCLEOTIDE SEQUENCE [LARGE SCALE GENOMIC DNA]</scope>
    <source>
        <strain evidence="9">Genome sequencing of Nitrospira japonica strain NJ11</strain>
    </source>
</reference>
<dbReference type="PROSITE" id="PS00012">
    <property type="entry name" value="PHOSPHOPANTETHEINE"/>
    <property type="match status" value="1"/>
</dbReference>
<dbReference type="SUPFAM" id="SSF55048">
    <property type="entry name" value="Probable ACP-binding domain of malonyl-CoA ACP transacylase"/>
    <property type="match status" value="1"/>
</dbReference>
<proteinExistence type="predicted"/>
<dbReference type="SMART" id="SM00823">
    <property type="entry name" value="PKS_PP"/>
    <property type="match status" value="1"/>
</dbReference>
<dbReference type="InterPro" id="IPR050091">
    <property type="entry name" value="PKS_NRPS_Biosynth_Enz"/>
</dbReference>
<dbReference type="InterPro" id="IPR018201">
    <property type="entry name" value="Ketoacyl_synth_AS"/>
</dbReference>
<dbReference type="SUPFAM" id="SSF53901">
    <property type="entry name" value="Thiolase-like"/>
    <property type="match status" value="1"/>
</dbReference>
<dbReference type="Pfam" id="PF16197">
    <property type="entry name" value="KAsynt_C_assoc"/>
    <property type="match status" value="1"/>
</dbReference>
<dbReference type="Pfam" id="PF00109">
    <property type="entry name" value="ketoacyl-synt"/>
    <property type="match status" value="1"/>
</dbReference>
<feature type="domain" description="Carrier" evidence="7">
    <location>
        <begin position="1425"/>
        <end position="1500"/>
    </location>
</feature>
<evidence type="ECO:0000259" key="7">
    <source>
        <dbReference type="PROSITE" id="PS50075"/>
    </source>
</evidence>
<feature type="domain" description="Ketosynthase family 3 (KS3)" evidence="8">
    <location>
        <begin position="21"/>
        <end position="447"/>
    </location>
</feature>
<evidence type="ECO:0000256" key="5">
    <source>
        <dbReference type="ARBA" id="ARBA00023098"/>
    </source>
</evidence>
<keyword evidence="1" id="KW-0596">Phosphopantetheine</keyword>
<evidence type="ECO:0000313" key="9">
    <source>
        <dbReference type="EMBL" id="SLM50075.1"/>
    </source>
</evidence>
<dbReference type="FunFam" id="3.40.47.10:FF:000042">
    <property type="entry name" value="Polyketide synthase Pks13"/>
    <property type="match status" value="1"/>
</dbReference>
<sequence length="1532" mass="164895">MASDKERDPVQRHDHDREREGLDIAVIGIAGRFPGAGDCDAFWRNLRDGVESIATLSEEDLTASGVPARLQRDRTYVKRRGVLEGIDLFDAAFFSVTPREAELMDPQQRLFLECAWETFEHAGYDPQRFQGAIGCYAGSSSSGYLFNLFPHGLTLQSAADMAAVLGVEKDSLPTRVSYKLNLEGPSVAVQTACSTSLVAVHLACQGLLAGECEMALAGGISINVPQKVGYLYQKGGIASPDGHCRTFDADARGTVGGSGVGLVLLKRLEDAQAAGDHVLAVIKGSAVNNDGAQKVGYTAPRIEGQAKVIQAAQAAAGVEPDSITYVEAHGTATPMGDPIEVAALTQAFRAGTDRRGFCALGSVKTNIGHLDAAAGIAGLIKAVLALSHRQIPPSLHFSRPNPEIAFAETPFYVNEKLADWARNGTPRRAGVSSFGLGGTNAHVVLEEAPLSDSRPAESGPHLFVLSARSASALSDACRKLAARLGEDRSIHPADVSYTLQEGRRAFAHRRWIAADTVDEAVAALGRPDETRTSTAADGARPVVFLFSGQGSQYPTMGVGLYRCQPVFREQIDRCAELLVPHVGGDIRPWLFEESTADPERLDRTAVTQPALFALEYALARLWMSLGVQPQGMIGHSIGEYVAACLSGVFSLEDALSLVALRGRLMQALPAGAMLAVSMPEAEAAPWLREHDVDLAAVNAPNQCVWSGPIESIDRAETVLAGRGIQTVRLRTSHAFHSRMMDPILESFRTRVGDTARRPPTIPWVSNVTGEWISTEQATDPRYWTDHLRQGVRFADGIRTIRRAPERVLLEVGPGQTLCTLAQRQIEGETSTVFASLSRRRRAAAAVQEATEFLDAVGRLWGAGVPIEWSGLRGERAGRVPLPTYPFERRRFWVEPAARSEADSFGDISAKKSDSADWLYRPSWKRAGLCRRPAQPEPAPWLVFLDDHGAGAAIVRHLEGAGSSVIRVSAGDRFERDGQHGYRIRPGVRDDYQSLVDALRHAQRVPRRVAHCWNVRTPGVDLTVDRFRLAQDRGFHSLVFLTQALGSRTSAESTRILVLTTGLQDVTGDEELRPALAPLLGVCRVAPQEYANLAYRTIDLEDRTGSPLLDDRLIDGLLAETQSDDPVVAYRGSYRWVPAHESVRIDRSDKPACLRMHGVYLITGGLGGVGLALADYLFQTVRARLVLVGRSKPSEEQQRSVDALRAAGAEILVLNADVADAGQMRTVAATTRERFGAIHGVVHAAGIAGGGLLDLKTVEASWDEFAPKVAGALVLDEILRDVPLDFLVFCSSLNALTGGVGQAGYCGANAALDALAHAMSRRGLRAISVNFDRWNQVGMAAKAEARLNAMQIDGSEFDGMTAAEGLEVFARILENRFTPQVMVSVRDLSSVIAYSARTALAHATGHAAFGGTCEPARPGTGHTAPVPGATIEEQVAFIWKQIFGIEQVELRQDFFALGGESLAALQILNRVQEVFGVEVALRKFFEAPTVAGLAAEIRGSKADGARPAPDIVALPRRAKLAASQGAGGRNGKT</sequence>
<dbReference type="GO" id="GO:0004312">
    <property type="term" value="F:fatty acid synthase activity"/>
    <property type="evidence" value="ECO:0007669"/>
    <property type="project" value="TreeGrafter"/>
</dbReference>
<dbReference type="InterPro" id="IPR049490">
    <property type="entry name" value="C883_1060-like_KR_N"/>
</dbReference>
<dbReference type="InterPro" id="IPR057326">
    <property type="entry name" value="KR_dom"/>
</dbReference>
<dbReference type="InterPro" id="IPR029058">
    <property type="entry name" value="AB_hydrolase_fold"/>
</dbReference>
<dbReference type="Pfam" id="PF02801">
    <property type="entry name" value="Ketoacyl-synt_C"/>
    <property type="match status" value="1"/>
</dbReference>
<dbReference type="STRING" id="1325564.NSJP_3908"/>
<dbReference type="InterPro" id="IPR016039">
    <property type="entry name" value="Thiolase-like"/>
</dbReference>
<dbReference type="SMART" id="SM00827">
    <property type="entry name" value="PKS_AT"/>
    <property type="match status" value="1"/>
</dbReference>
<dbReference type="SMART" id="SM00822">
    <property type="entry name" value="PKS_KR"/>
    <property type="match status" value="1"/>
</dbReference>
<dbReference type="PANTHER" id="PTHR43775:SF37">
    <property type="entry name" value="SI:DKEY-61P9.11"/>
    <property type="match status" value="1"/>
</dbReference>
<dbReference type="Gene3D" id="3.40.50.720">
    <property type="entry name" value="NAD(P)-binding Rossmann-like Domain"/>
    <property type="match status" value="1"/>
</dbReference>
<dbReference type="Proteomes" id="UP000192042">
    <property type="component" value="Chromosome I"/>
</dbReference>
<dbReference type="EMBL" id="LT828648">
    <property type="protein sequence ID" value="SLM50075.1"/>
    <property type="molecule type" value="Genomic_DNA"/>
</dbReference>
<dbReference type="SUPFAM" id="SSF47336">
    <property type="entry name" value="ACP-like"/>
    <property type="match status" value="1"/>
</dbReference>
<evidence type="ECO:0000256" key="2">
    <source>
        <dbReference type="ARBA" id="ARBA00022553"/>
    </source>
</evidence>
<dbReference type="InterPro" id="IPR006162">
    <property type="entry name" value="Ppantetheine_attach_site"/>
</dbReference>
<dbReference type="Gene3D" id="3.40.50.1820">
    <property type="entry name" value="alpha/beta hydrolase"/>
    <property type="match status" value="1"/>
</dbReference>
<accession>A0A1W1IAR6</accession>
<dbReference type="SUPFAM" id="SSF52151">
    <property type="entry name" value="FabD/lysophospholipase-like"/>
    <property type="match status" value="1"/>
</dbReference>
<dbReference type="CDD" id="cd08953">
    <property type="entry name" value="KR_2_SDR_x"/>
    <property type="match status" value="1"/>
</dbReference>
<keyword evidence="10" id="KW-1185">Reference proteome</keyword>
<dbReference type="GO" id="GO:0004315">
    <property type="term" value="F:3-oxoacyl-[acyl-carrier-protein] synthase activity"/>
    <property type="evidence" value="ECO:0007669"/>
    <property type="project" value="InterPro"/>
</dbReference>
<keyword evidence="5" id="KW-0443">Lipid metabolism</keyword>
<dbReference type="Gene3D" id="3.40.366.10">
    <property type="entry name" value="Malonyl-Coenzyme A Acyl Carrier Protein, domain 2"/>
    <property type="match status" value="1"/>
</dbReference>
<keyword evidence="3" id="KW-0808">Transferase</keyword>
<evidence type="ECO:0000256" key="4">
    <source>
        <dbReference type="ARBA" id="ARBA00022832"/>
    </source>
</evidence>
<dbReference type="PANTHER" id="PTHR43775">
    <property type="entry name" value="FATTY ACID SYNTHASE"/>
    <property type="match status" value="1"/>
</dbReference>
<evidence type="ECO:0000313" key="10">
    <source>
        <dbReference type="Proteomes" id="UP000192042"/>
    </source>
</evidence>
<evidence type="ECO:0000256" key="3">
    <source>
        <dbReference type="ARBA" id="ARBA00022679"/>
    </source>
</evidence>
<dbReference type="InterPro" id="IPR001227">
    <property type="entry name" value="Ac_transferase_dom_sf"/>
</dbReference>
<dbReference type="InterPro" id="IPR016035">
    <property type="entry name" value="Acyl_Trfase/lysoPLipase"/>
</dbReference>
<dbReference type="InterPro" id="IPR032821">
    <property type="entry name" value="PKS_assoc"/>
</dbReference>